<dbReference type="Proteomes" id="UP000763447">
    <property type="component" value="Unassembled WGS sequence"/>
</dbReference>
<dbReference type="Gene3D" id="1.10.10.10">
    <property type="entry name" value="Winged helix-like DNA-binding domain superfamily/Winged helix DNA-binding domain"/>
    <property type="match status" value="1"/>
</dbReference>
<keyword evidence="3 8" id="KW-0489">Methyltransferase</keyword>
<dbReference type="PANTHER" id="PTHR10815">
    <property type="entry name" value="METHYLATED-DNA--PROTEIN-CYSTEINE METHYLTRANSFERASE"/>
    <property type="match status" value="1"/>
</dbReference>
<dbReference type="InterPro" id="IPR008332">
    <property type="entry name" value="MethylG_MeTrfase_N"/>
</dbReference>
<evidence type="ECO:0000256" key="2">
    <source>
        <dbReference type="ARBA" id="ARBA00022490"/>
    </source>
</evidence>
<dbReference type="InterPro" id="IPR036388">
    <property type="entry name" value="WH-like_DNA-bd_sf"/>
</dbReference>
<sequence length="164" mass="17911">MLKTTYSSPLGQLILLADSSALLGVWYSDQAHQGAKYDLSTIASGTSPLLQKTARWLDDYFSGHQPAINSLRLAPQTTPFRQQVYQVLTTIPYGETMTYQQITDRLTVINGHQTGSARAVGGAVGHNPISIIIPCHRVIGTDGSLTGYAGGVERKRRLLAFERH</sequence>
<evidence type="ECO:0000256" key="8">
    <source>
        <dbReference type="HAMAP-Rule" id="MF_00772"/>
    </source>
</evidence>
<dbReference type="EC" id="2.1.1.63" evidence="8"/>
<dbReference type="HAMAP" id="MF_00772">
    <property type="entry name" value="OGT"/>
    <property type="match status" value="1"/>
</dbReference>
<dbReference type="CDD" id="cd06445">
    <property type="entry name" value="ATase"/>
    <property type="match status" value="1"/>
</dbReference>
<accession>A0ABX1L004</accession>
<dbReference type="InterPro" id="IPR023546">
    <property type="entry name" value="MGMT"/>
</dbReference>
<dbReference type="InterPro" id="IPR014048">
    <property type="entry name" value="MethylDNA_cys_MeTrfase_DNA-bd"/>
</dbReference>
<dbReference type="NCBIfam" id="TIGR00589">
    <property type="entry name" value="ogt"/>
    <property type="match status" value="1"/>
</dbReference>
<gene>
    <name evidence="11" type="ORF">HC026_07600</name>
</gene>
<keyword evidence="2 8" id="KW-0963">Cytoplasm</keyword>
<dbReference type="SUPFAM" id="SSF46767">
    <property type="entry name" value="Methylated DNA-protein cysteine methyltransferase, C-terminal domain"/>
    <property type="match status" value="1"/>
</dbReference>
<feature type="domain" description="Methylguanine DNA methyltransferase ribonuclease-like" evidence="10">
    <location>
        <begin position="1"/>
        <end position="74"/>
    </location>
</feature>
<evidence type="ECO:0000313" key="12">
    <source>
        <dbReference type="Proteomes" id="UP000763447"/>
    </source>
</evidence>
<evidence type="ECO:0000259" key="9">
    <source>
        <dbReference type="Pfam" id="PF01035"/>
    </source>
</evidence>
<reference evidence="11 12" key="1">
    <citation type="submission" date="2020-04" db="EMBL/GenBank/DDBJ databases">
        <title>A novel species of genus Lactobacillus that was isolated from fermented food Zha-chili.</title>
        <authorList>
            <person name="Zhang Z."/>
        </authorList>
    </citation>
    <scope>NUCLEOTIDE SEQUENCE [LARGE SCALE GENOMIC DNA]</scope>
    <source>
        <strain evidence="12">HBUAS51383</strain>
    </source>
</reference>
<evidence type="ECO:0000313" key="11">
    <source>
        <dbReference type="EMBL" id="NLR18790.1"/>
    </source>
</evidence>
<evidence type="ECO:0000256" key="7">
    <source>
        <dbReference type="ARBA" id="ARBA00049348"/>
    </source>
</evidence>
<comment type="similarity">
    <text evidence="8">Belongs to the MGMT family.</text>
</comment>
<comment type="miscellaneous">
    <text evidence="8">This enzyme catalyzes only one turnover and therefore is not strictly catalytic. According to one definition, an enzyme is a biocatalyst that acts repeatedly and over many reaction cycles.</text>
</comment>
<name>A0ABX1L004_9LACO</name>
<keyword evidence="6 8" id="KW-0234">DNA repair</keyword>
<keyword evidence="5 8" id="KW-0227">DNA damage</keyword>
<proteinExistence type="inferred from homology"/>
<comment type="catalytic activity">
    <reaction evidence="1 8">
        <text>a 4-O-methyl-thymidine in DNA + L-cysteinyl-[protein] = a thymidine in DNA + S-methyl-L-cysteinyl-[protein]</text>
        <dbReference type="Rhea" id="RHEA:53428"/>
        <dbReference type="Rhea" id="RHEA-COMP:10131"/>
        <dbReference type="Rhea" id="RHEA-COMP:10132"/>
        <dbReference type="Rhea" id="RHEA-COMP:13555"/>
        <dbReference type="Rhea" id="RHEA-COMP:13556"/>
        <dbReference type="ChEBI" id="CHEBI:29950"/>
        <dbReference type="ChEBI" id="CHEBI:82612"/>
        <dbReference type="ChEBI" id="CHEBI:137386"/>
        <dbReference type="ChEBI" id="CHEBI:137387"/>
        <dbReference type="EC" id="2.1.1.63"/>
    </reaction>
</comment>
<comment type="function">
    <text evidence="8">Involved in the cellular defense against the biological effects of O6-methylguanine (O6-MeG) and O4-methylthymine (O4-MeT) in DNA. Repairs the methylated nucleobase in DNA by stoichiometrically transferring the methyl group to a cysteine residue in the enzyme. This is a suicide reaction: the enzyme is irreversibly inactivated.</text>
</comment>
<comment type="subcellular location">
    <subcellularLocation>
        <location evidence="8">Cytoplasm</location>
    </subcellularLocation>
</comment>
<evidence type="ECO:0000256" key="4">
    <source>
        <dbReference type="ARBA" id="ARBA00022679"/>
    </source>
</evidence>
<dbReference type="PANTHER" id="PTHR10815:SF5">
    <property type="entry name" value="METHYLATED-DNA--PROTEIN-CYSTEINE METHYLTRANSFERASE"/>
    <property type="match status" value="1"/>
</dbReference>
<organism evidence="11 12">
    <name type="scientific">Secundilactobacillus angelensis</name>
    <dbReference type="NCBI Taxonomy" id="2722706"/>
    <lineage>
        <taxon>Bacteria</taxon>
        <taxon>Bacillati</taxon>
        <taxon>Bacillota</taxon>
        <taxon>Bacilli</taxon>
        <taxon>Lactobacillales</taxon>
        <taxon>Lactobacillaceae</taxon>
        <taxon>Secundilactobacillus</taxon>
    </lineage>
</organism>
<dbReference type="InterPro" id="IPR001497">
    <property type="entry name" value="MethylDNA_cys_MeTrfase_AS"/>
</dbReference>
<evidence type="ECO:0000256" key="3">
    <source>
        <dbReference type="ARBA" id="ARBA00022603"/>
    </source>
</evidence>
<dbReference type="Pfam" id="PF01035">
    <property type="entry name" value="DNA_binding_1"/>
    <property type="match status" value="1"/>
</dbReference>
<dbReference type="PROSITE" id="PS00374">
    <property type="entry name" value="MGMT"/>
    <property type="match status" value="1"/>
</dbReference>
<dbReference type="RefSeq" id="WP_168925396.1">
    <property type="nucleotide sequence ID" value="NZ_JAAXLJ010000012.1"/>
</dbReference>
<comment type="caution">
    <text evidence="11">The sequence shown here is derived from an EMBL/GenBank/DDBJ whole genome shotgun (WGS) entry which is preliminary data.</text>
</comment>
<dbReference type="EMBL" id="JAAXLJ010000012">
    <property type="protein sequence ID" value="NLR18790.1"/>
    <property type="molecule type" value="Genomic_DNA"/>
</dbReference>
<keyword evidence="4 8" id="KW-0808">Transferase</keyword>
<feature type="domain" description="Methylated-DNA-[protein]-cysteine S-methyltransferase DNA binding" evidence="9">
    <location>
        <begin position="79"/>
        <end position="163"/>
    </location>
</feature>
<feature type="active site" description="Nucleophile; methyl group acceptor" evidence="8">
    <location>
        <position position="135"/>
    </location>
</feature>
<dbReference type="SUPFAM" id="SSF53155">
    <property type="entry name" value="Methylated DNA-protein cysteine methyltransferase domain"/>
    <property type="match status" value="1"/>
</dbReference>
<dbReference type="InterPro" id="IPR036217">
    <property type="entry name" value="MethylDNA_cys_MeTrfase_DNAb"/>
</dbReference>
<keyword evidence="12" id="KW-1185">Reference proteome</keyword>
<protein>
    <recommendedName>
        <fullName evidence="8">Methylated-DNA--protein-cysteine methyltransferase</fullName>
        <ecNumber evidence="8">2.1.1.63</ecNumber>
    </recommendedName>
    <alternativeName>
        <fullName evidence="8">6-O-methylguanine-DNA methyltransferase</fullName>
        <shortName evidence="8">MGMT</shortName>
    </alternativeName>
    <alternativeName>
        <fullName evidence="8">O-6-methylguanine-DNA-alkyltransferase</fullName>
    </alternativeName>
</protein>
<dbReference type="Gene3D" id="3.30.160.70">
    <property type="entry name" value="Methylated DNA-protein cysteine methyltransferase domain"/>
    <property type="match status" value="1"/>
</dbReference>
<dbReference type="Pfam" id="PF02870">
    <property type="entry name" value="Methyltransf_1N"/>
    <property type="match status" value="1"/>
</dbReference>
<dbReference type="InterPro" id="IPR036631">
    <property type="entry name" value="MGMT_N_sf"/>
</dbReference>
<comment type="catalytic activity">
    <reaction evidence="7 8">
        <text>a 6-O-methyl-2'-deoxyguanosine in DNA + L-cysteinyl-[protein] = S-methyl-L-cysteinyl-[protein] + a 2'-deoxyguanosine in DNA</text>
        <dbReference type="Rhea" id="RHEA:24000"/>
        <dbReference type="Rhea" id="RHEA-COMP:10131"/>
        <dbReference type="Rhea" id="RHEA-COMP:10132"/>
        <dbReference type="Rhea" id="RHEA-COMP:11367"/>
        <dbReference type="Rhea" id="RHEA-COMP:11368"/>
        <dbReference type="ChEBI" id="CHEBI:29950"/>
        <dbReference type="ChEBI" id="CHEBI:82612"/>
        <dbReference type="ChEBI" id="CHEBI:85445"/>
        <dbReference type="ChEBI" id="CHEBI:85448"/>
        <dbReference type="EC" id="2.1.1.63"/>
    </reaction>
</comment>
<evidence type="ECO:0000256" key="5">
    <source>
        <dbReference type="ARBA" id="ARBA00022763"/>
    </source>
</evidence>
<evidence type="ECO:0000256" key="1">
    <source>
        <dbReference type="ARBA" id="ARBA00001286"/>
    </source>
</evidence>
<evidence type="ECO:0000259" key="10">
    <source>
        <dbReference type="Pfam" id="PF02870"/>
    </source>
</evidence>
<evidence type="ECO:0000256" key="6">
    <source>
        <dbReference type="ARBA" id="ARBA00023204"/>
    </source>
</evidence>